<name>A0ABN7SYN2_OIKDI</name>
<protein>
    <submittedName>
        <fullName evidence="2">Oidioi.mRNA.OKI2018_I69.chr1.g1939.t1.cds</fullName>
    </submittedName>
</protein>
<organism evidence="2 3">
    <name type="scientific">Oikopleura dioica</name>
    <name type="common">Tunicate</name>
    <dbReference type="NCBI Taxonomy" id="34765"/>
    <lineage>
        <taxon>Eukaryota</taxon>
        <taxon>Metazoa</taxon>
        <taxon>Chordata</taxon>
        <taxon>Tunicata</taxon>
        <taxon>Appendicularia</taxon>
        <taxon>Copelata</taxon>
        <taxon>Oikopleuridae</taxon>
        <taxon>Oikopleura</taxon>
    </lineage>
</organism>
<accession>A0ABN7SYN2</accession>
<sequence>MNFFALSLATLSSAQTDCNKVRSYLYPDAAVCTDEMKCSGEYACVVSDSCAAYGCVTASGCPAETNYAVFTQQGSKENGSGHETYGLNGYFCDPLGHGLTCAFDGEGNFYVDAIVDNRRPWVDGPDDDDEKRKMTLISKTKHDQHVPETAFKQFSNSTCVGEVIANGNKVRFNKNVNDPNCKDEFDFSHIISDINGLTYIVDFYIGFDDYWFINEFGDERILRGGVSNQFQCRLKASDHGWVDPNPQSNRNYNYVEYEGQIPFIFTAYNDPQFSDEYDGSVIELDDEFENNGLYIEAKHEASDGLQSHIMHLRECTSHNYRKISENNDGSPIYEDNPSGTFAFINDGCIDNEIFTYSQKSSRTEWTSNVKTYVKDQFNLKVNAASGANGAMIKYSCEMVLCPLDVFGKSVVGSPCHLSDKCPNRYDNLFSTRAGRSSPAKNSNFLIKTIHQEGAFFINGDGAGSGVDSGNGAQSGNDAFAFGLAIASLLFFAL</sequence>
<evidence type="ECO:0000313" key="3">
    <source>
        <dbReference type="Proteomes" id="UP001158576"/>
    </source>
</evidence>
<proteinExistence type="predicted"/>
<feature type="chain" id="PRO_5046923830" evidence="1">
    <location>
        <begin position="17"/>
        <end position="493"/>
    </location>
</feature>
<dbReference type="EMBL" id="OU015566">
    <property type="protein sequence ID" value="CAG5105226.1"/>
    <property type="molecule type" value="Genomic_DNA"/>
</dbReference>
<keyword evidence="1" id="KW-0732">Signal</keyword>
<gene>
    <name evidence="2" type="ORF">OKIOD_LOCUS10704</name>
</gene>
<keyword evidence="3" id="KW-1185">Reference proteome</keyword>
<feature type="signal peptide" evidence="1">
    <location>
        <begin position="1"/>
        <end position="16"/>
    </location>
</feature>
<reference evidence="2 3" key="1">
    <citation type="submission" date="2021-04" db="EMBL/GenBank/DDBJ databases">
        <authorList>
            <person name="Bliznina A."/>
        </authorList>
    </citation>
    <scope>NUCLEOTIDE SEQUENCE [LARGE SCALE GENOMIC DNA]</scope>
</reference>
<dbReference type="Proteomes" id="UP001158576">
    <property type="component" value="Chromosome 1"/>
</dbReference>
<evidence type="ECO:0000256" key="1">
    <source>
        <dbReference type="SAM" id="SignalP"/>
    </source>
</evidence>
<evidence type="ECO:0000313" key="2">
    <source>
        <dbReference type="EMBL" id="CAG5105226.1"/>
    </source>
</evidence>